<evidence type="ECO:0000313" key="3">
    <source>
        <dbReference type="EMBL" id="ATX67287.1"/>
    </source>
</evidence>
<evidence type="ECO:0000259" key="1">
    <source>
        <dbReference type="Pfam" id="PF01408"/>
    </source>
</evidence>
<evidence type="ECO:0000259" key="2">
    <source>
        <dbReference type="Pfam" id="PF02894"/>
    </source>
</evidence>
<organism evidence="3 4">
    <name type="scientific">Roseinatronobacter bogoriensis subsp. barguzinensis</name>
    <dbReference type="NCBI Taxonomy" id="441209"/>
    <lineage>
        <taxon>Bacteria</taxon>
        <taxon>Pseudomonadati</taxon>
        <taxon>Pseudomonadota</taxon>
        <taxon>Alphaproteobacteria</taxon>
        <taxon>Rhodobacterales</taxon>
        <taxon>Paracoccaceae</taxon>
        <taxon>Roseinatronobacter</taxon>
    </lineage>
</organism>
<dbReference type="EMBL" id="CP024899">
    <property type="protein sequence ID" value="ATX67287.1"/>
    <property type="molecule type" value="Genomic_DNA"/>
</dbReference>
<dbReference type="GO" id="GO:0000166">
    <property type="term" value="F:nucleotide binding"/>
    <property type="evidence" value="ECO:0007669"/>
    <property type="project" value="InterPro"/>
</dbReference>
<dbReference type="AlphaFoldDB" id="A0A2K8KCW3"/>
<accession>A0A2K8KCW3</accession>
<dbReference type="InterPro" id="IPR000683">
    <property type="entry name" value="Gfo/Idh/MocA-like_OxRdtase_N"/>
</dbReference>
<dbReference type="InterPro" id="IPR004104">
    <property type="entry name" value="Gfo/Idh/MocA-like_OxRdtase_C"/>
</dbReference>
<dbReference type="SUPFAM" id="SSF55347">
    <property type="entry name" value="Glyceraldehyde-3-phosphate dehydrogenase-like, C-terminal domain"/>
    <property type="match status" value="1"/>
</dbReference>
<dbReference type="Pfam" id="PF01408">
    <property type="entry name" value="GFO_IDH_MocA"/>
    <property type="match status" value="1"/>
</dbReference>
<dbReference type="Pfam" id="PF02894">
    <property type="entry name" value="GFO_IDH_MocA_C"/>
    <property type="match status" value="1"/>
</dbReference>
<dbReference type="InterPro" id="IPR050424">
    <property type="entry name" value="Gfo-Idh-MocA_inositol_DH"/>
</dbReference>
<keyword evidence="4" id="KW-1185">Reference proteome</keyword>
<feature type="domain" description="Gfo/Idh/MocA-like oxidoreductase C-terminal" evidence="2">
    <location>
        <begin position="139"/>
        <end position="361"/>
    </location>
</feature>
<protein>
    <submittedName>
        <fullName evidence="3">Gfo/Idh/MocA family oxidoreductase</fullName>
    </submittedName>
</protein>
<dbReference type="InterPro" id="IPR036291">
    <property type="entry name" value="NAD(P)-bd_dom_sf"/>
</dbReference>
<dbReference type="Gene3D" id="3.30.360.10">
    <property type="entry name" value="Dihydrodipicolinate Reductase, domain 2"/>
    <property type="match status" value="1"/>
</dbReference>
<reference evidence="3 4" key="1">
    <citation type="submission" date="2017-11" db="EMBL/GenBank/DDBJ databases">
        <title>Revised Sequence and Annotation of the Rhodobaca barguzinensis strain alga05 Genome.</title>
        <authorList>
            <person name="Kopejtka K."/>
            <person name="Tomasch J.M."/>
            <person name="Bunk B."/>
            <person name="Koblizek M."/>
        </authorList>
    </citation>
    <scope>NUCLEOTIDE SEQUENCE [LARGE SCALE GENOMIC DNA]</scope>
    <source>
        <strain evidence="4">alga05</strain>
    </source>
</reference>
<dbReference type="PANTHER" id="PTHR43593">
    <property type="match status" value="1"/>
</dbReference>
<dbReference type="OrthoDB" id="9815825at2"/>
<dbReference type="SUPFAM" id="SSF51735">
    <property type="entry name" value="NAD(P)-binding Rossmann-fold domains"/>
    <property type="match status" value="1"/>
</dbReference>
<dbReference type="RefSeq" id="WP_071481726.1">
    <property type="nucleotide sequence ID" value="NZ_CP024899.1"/>
</dbReference>
<dbReference type="Proteomes" id="UP000228948">
    <property type="component" value="Chromosome"/>
</dbReference>
<proteinExistence type="predicted"/>
<dbReference type="STRING" id="441209.GCA_001870665_03172"/>
<dbReference type="KEGG" id="rbg:BG454_16940"/>
<dbReference type="PANTHER" id="PTHR43593:SF1">
    <property type="entry name" value="INOSITOL 2-DEHYDROGENASE"/>
    <property type="match status" value="1"/>
</dbReference>
<feature type="domain" description="Gfo/Idh/MocA-like oxidoreductase N-terminal" evidence="1">
    <location>
        <begin position="4"/>
        <end position="123"/>
    </location>
</feature>
<evidence type="ECO:0000313" key="4">
    <source>
        <dbReference type="Proteomes" id="UP000228948"/>
    </source>
</evidence>
<name>A0A2K8KCW3_9RHOB</name>
<dbReference type="Gene3D" id="3.40.50.720">
    <property type="entry name" value="NAD(P)-binding Rossmann-like Domain"/>
    <property type="match status" value="1"/>
</dbReference>
<sequence>MEPIRYGIIGSGMMGQEHMRNIALLEGTTITAISDPDAGMRAQALALAGPDTQAFTDHRALLAADICDAYVLAAPNDLHAGLMRDLLATDKPILCEKPLATTSADCRALMQAAEGRRSPVWVAMEYRYMPPVERLRAALVEGAAGTPRMVSIREHRFPFLEKVGDWNRFNARTGGTMVEKCCHFFDLMRLLLGSDPIRVYASGGADVNHRNERYEGRMPDIVDNGFVTVDFANGSRAMLELCMFAEGSHWQEVVSVTGDKARLDACVPGPARFAPDGKERHSEFVISDRATKREHREVVEVDERILRAGDHHGSTYYQHARFLDLIRSGTGQPEVSLEDGYWSVLVGEAAEHSIRTHQVIDLRDFGSAAVSAA</sequence>
<gene>
    <name evidence="3" type="ORF">BG454_16940</name>
</gene>